<dbReference type="InterPro" id="IPR038299">
    <property type="entry name" value="DAO_C_sf"/>
</dbReference>
<keyword evidence="3" id="KW-0285">Flavoprotein</keyword>
<keyword evidence="5" id="KW-0560">Oxidoreductase</keyword>
<evidence type="ECO:0000313" key="9">
    <source>
        <dbReference type="Proteomes" id="UP000244248"/>
    </source>
</evidence>
<dbReference type="PRINTS" id="PR01001">
    <property type="entry name" value="FADG3PDH"/>
</dbReference>
<dbReference type="GO" id="GO:0004368">
    <property type="term" value="F:glycerol-3-phosphate dehydrogenase (quinone) activity"/>
    <property type="evidence" value="ECO:0007669"/>
    <property type="project" value="InterPro"/>
</dbReference>
<evidence type="ECO:0000259" key="7">
    <source>
        <dbReference type="Pfam" id="PF16901"/>
    </source>
</evidence>
<comment type="similarity">
    <text evidence="2">Belongs to the FAD-dependent glycerol-3-phosphate dehydrogenase family.</text>
</comment>
<keyword evidence="4" id="KW-0274">FAD</keyword>
<dbReference type="InterPro" id="IPR000447">
    <property type="entry name" value="G3P_DH_FAD-dep"/>
</dbReference>
<dbReference type="SUPFAM" id="SSF51905">
    <property type="entry name" value="FAD/NAD(P)-binding domain"/>
    <property type="match status" value="1"/>
</dbReference>
<proteinExistence type="inferred from homology"/>
<sequence>MLENNAFPLVRNTEALRKRRFDLLVIGGGIYGAWTAYDAALRGLSVALIEKNDWGSGTSSASSKLIHGGLRYLEHYEFSLVRHALKERRTLSRIAPHLVRPLNFILPVWDGPRASMLMLSAGLTLYDLLAAGGQPVPRHRRYKRAELLADYPYIDPERLLGGFRYGDCQEDDARMTLTVVAAAQAAGAVVANRINAESLLDDDTGVTGARLVDGVTGETFDLESSAVVNAAGPWASKLLGTDAPRVKLIKGTHLILPAIAGQREAFLLTATDGRVFFVIPWYGRTLVGTTEQQITDPSQATPTTEEISYLIAGVKSGLPGLGWSEKDVIGAFSGVRTLQDEDTGDLSAVSREFVITEPRPRLIMPIGGKYTTSRCDAVDIVDRVYKALQRKAPPSQTHKHLLPGAPNAPFEQWQSETMKALGHYGVDAESAQWLALRHGTRVSRIESLLQESPAMRERIHPNLPFIQAEAALAVREEMARSPEDVLRRRMPLSLLAQDSPDWRNAVETLIATEMLRLV</sequence>
<dbReference type="AlphaFoldDB" id="A0A2T5MJ60"/>
<dbReference type="RefSeq" id="WP_107938298.1">
    <property type="nucleotide sequence ID" value="NZ_QANS01000001.1"/>
</dbReference>
<dbReference type="EMBL" id="QANS01000001">
    <property type="protein sequence ID" value="PTU32589.1"/>
    <property type="molecule type" value="Genomic_DNA"/>
</dbReference>
<dbReference type="InterPro" id="IPR036188">
    <property type="entry name" value="FAD/NAD-bd_sf"/>
</dbReference>
<dbReference type="Gene3D" id="3.50.50.60">
    <property type="entry name" value="FAD/NAD(P)-binding domain"/>
    <property type="match status" value="1"/>
</dbReference>
<gene>
    <name evidence="8" type="ORF">CJD38_00220</name>
</gene>
<evidence type="ECO:0000256" key="1">
    <source>
        <dbReference type="ARBA" id="ARBA00001974"/>
    </source>
</evidence>
<feature type="domain" description="FAD dependent oxidoreductase" evidence="6">
    <location>
        <begin position="22"/>
        <end position="341"/>
    </location>
</feature>
<dbReference type="Gene3D" id="1.10.8.870">
    <property type="entry name" value="Alpha-glycerophosphate oxidase, cap domain"/>
    <property type="match status" value="1"/>
</dbReference>
<evidence type="ECO:0000313" key="8">
    <source>
        <dbReference type="EMBL" id="PTU32589.1"/>
    </source>
</evidence>
<dbReference type="Pfam" id="PF01266">
    <property type="entry name" value="DAO"/>
    <property type="match status" value="1"/>
</dbReference>
<dbReference type="Gene3D" id="3.30.9.10">
    <property type="entry name" value="D-Amino Acid Oxidase, subunit A, domain 2"/>
    <property type="match status" value="1"/>
</dbReference>
<evidence type="ECO:0000256" key="2">
    <source>
        <dbReference type="ARBA" id="ARBA00007330"/>
    </source>
</evidence>
<evidence type="ECO:0000256" key="5">
    <source>
        <dbReference type="ARBA" id="ARBA00023002"/>
    </source>
</evidence>
<dbReference type="OrthoDB" id="9766796at2"/>
<evidence type="ECO:0000259" key="6">
    <source>
        <dbReference type="Pfam" id="PF01266"/>
    </source>
</evidence>
<keyword evidence="9" id="KW-1185">Reference proteome</keyword>
<reference evidence="8 9" key="1">
    <citation type="submission" date="2018-04" db="EMBL/GenBank/DDBJ databases">
        <title>Novel species isolated from glacier.</title>
        <authorList>
            <person name="Liu Q."/>
            <person name="Xin Y.-H."/>
        </authorList>
    </citation>
    <scope>NUCLEOTIDE SEQUENCE [LARGE SCALE GENOMIC DNA]</scope>
    <source>
        <strain evidence="8 9">GT1R17</strain>
    </source>
</reference>
<feature type="domain" description="Alpha-glycerophosphate oxidase C-terminal" evidence="7">
    <location>
        <begin position="395"/>
        <end position="513"/>
    </location>
</feature>
<dbReference type="Pfam" id="PF16901">
    <property type="entry name" value="DAO_C"/>
    <property type="match status" value="1"/>
</dbReference>
<accession>A0A2T5MJ60</accession>
<dbReference type="PANTHER" id="PTHR11985:SF15">
    <property type="entry name" value="GLYCEROL-3-PHOSPHATE DEHYDROGENASE, MITOCHONDRIAL"/>
    <property type="match status" value="1"/>
</dbReference>
<dbReference type="Proteomes" id="UP000244248">
    <property type="component" value="Unassembled WGS sequence"/>
</dbReference>
<protein>
    <submittedName>
        <fullName evidence="8">Glycerol-3-phosphate dehydrogenase/oxidase</fullName>
    </submittedName>
</protein>
<evidence type="ECO:0000256" key="4">
    <source>
        <dbReference type="ARBA" id="ARBA00022827"/>
    </source>
</evidence>
<dbReference type="GO" id="GO:0046168">
    <property type="term" value="P:glycerol-3-phosphate catabolic process"/>
    <property type="evidence" value="ECO:0007669"/>
    <property type="project" value="TreeGrafter"/>
</dbReference>
<comment type="caution">
    <text evidence="8">The sequence shown here is derived from an EMBL/GenBank/DDBJ whole genome shotgun (WGS) entry which is preliminary data.</text>
</comment>
<evidence type="ECO:0000256" key="3">
    <source>
        <dbReference type="ARBA" id="ARBA00022630"/>
    </source>
</evidence>
<comment type="cofactor">
    <cofactor evidence="1">
        <name>FAD</name>
        <dbReference type="ChEBI" id="CHEBI:57692"/>
    </cofactor>
</comment>
<organism evidence="8 9">
    <name type="scientific">Stenotrophobium rhamnosiphilum</name>
    <dbReference type="NCBI Taxonomy" id="2029166"/>
    <lineage>
        <taxon>Bacteria</taxon>
        <taxon>Pseudomonadati</taxon>
        <taxon>Pseudomonadota</taxon>
        <taxon>Gammaproteobacteria</taxon>
        <taxon>Nevskiales</taxon>
        <taxon>Nevskiaceae</taxon>
        <taxon>Stenotrophobium</taxon>
    </lineage>
</organism>
<dbReference type="PANTHER" id="PTHR11985">
    <property type="entry name" value="GLYCEROL-3-PHOSPHATE DEHYDROGENASE"/>
    <property type="match status" value="1"/>
</dbReference>
<dbReference type="InterPro" id="IPR006076">
    <property type="entry name" value="FAD-dep_OxRdtase"/>
</dbReference>
<name>A0A2T5MJ60_9GAMM</name>
<dbReference type="InterPro" id="IPR031656">
    <property type="entry name" value="DAO_C"/>
</dbReference>